<dbReference type="InterPro" id="IPR003594">
    <property type="entry name" value="HATPase_dom"/>
</dbReference>
<accession>A0A7C0VE70</accession>
<evidence type="ECO:0000256" key="2">
    <source>
        <dbReference type="ARBA" id="ARBA00012438"/>
    </source>
</evidence>
<dbReference type="InterPro" id="IPR005467">
    <property type="entry name" value="His_kinase_dom"/>
</dbReference>
<dbReference type="CDD" id="cd00082">
    <property type="entry name" value="HisKA"/>
    <property type="match status" value="1"/>
</dbReference>
<comment type="caution">
    <text evidence="5">The sequence shown here is derived from an EMBL/GenBank/DDBJ whole genome shotgun (WGS) entry which is preliminary data.</text>
</comment>
<dbReference type="EMBL" id="DQWE01000338">
    <property type="protein sequence ID" value="HDI83538.1"/>
    <property type="molecule type" value="Genomic_DNA"/>
</dbReference>
<dbReference type="InterPro" id="IPR003661">
    <property type="entry name" value="HisK_dim/P_dom"/>
</dbReference>
<dbReference type="Pfam" id="PF00512">
    <property type="entry name" value="HisKA"/>
    <property type="match status" value="1"/>
</dbReference>
<keyword evidence="5" id="KW-0808">Transferase</keyword>
<comment type="catalytic activity">
    <reaction evidence="1">
        <text>ATP + protein L-histidine = ADP + protein N-phospho-L-histidine.</text>
        <dbReference type="EC" id="2.7.13.3"/>
    </reaction>
</comment>
<proteinExistence type="predicted"/>
<evidence type="ECO:0000313" key="5">
    <source>
        <dbReference type="EMBL" id="HDI83538.1"/>
    </source>
</evidence>
<dbReference type="InterPro" id="IPR004358">
    <property type="entry name" value="Sig_transdc_His_kin-like_C"/>
</dbReference>
<organism evidence="5">
    <name type="scientific">candidate division WOR-3 bacterium</name>
    <dbReference type="NCBI Taxonomy" id="2052148"/>
    <lineage>
        <taxon>Bacteria</taxon>
        <taxon>Bacteria division WOR-3</taxon>
    </lineage>
</organism>
<dbReference type="PANTHER" id="PTHR43547:SF2">
    <property type="entry name" value="HYBRID SIGNAL TRANSDUCTION HISTIDINE KINASE C"/>
    <property type="match status" value="1"/>
</dbReference>
<dbReference type="SUPFAM" id="SSF47384">
    <property type="entry name" value="Homodimeric domain of signal transducing histidine kinase"/>
    <property type="match status" value="1"/>
</dbReference>
<dbReference type="Proteomes" id="UP000885847">
    <property type="component" value="Unassembled WGS sequence"/>
</dbReference>
<sequence>MAKLSIEEGLSVVVHEIKNSLAGILMGLQMLKSEVGENELLENLLEEVERLFALTRDTITLSLPLDLELKENSIPEIIRGSVEVVKPEIDEKNVTIALEFPGKFPPVLCDAEKMKSVFINLISNAVHYSPDGGKICLGGEYLGNNMVRIWIKDEGPGMKQNELDAIFRKFYTKRQGGMGVGLALVHKVVYEHFGVIDVESEPGKGTRFIITMPTDFHFVERRSGRDRRSGQDRRKRR</sequence>
<dbReference type="SMART" id="SM00387">
    <property type="entry name" value="HATPase_c"/>
    <property type="match status" value="1"/>
</dbReference>
<dbReference type="PRINTS" id="PR00344">
    <property type="entry name" value="BCTRLSENSOR"/>
</dbReference>
<dbReference type="PANTHER" id="PTHR43547">
    <property type="entry name" value="TWO-COMPONENT HISTIDINE KINASE"/>
    <property type="match status" value="1"/>
</dbReference>
<name>A0A7C0VE70_UNCW3</name>
<dbReference type="InterPro" id="IPR036890">
    <property type="entry name" value="HATPase_C_sf"/>
</dbReference>
<dbReference type="Gene3D" id="1.10.287.130">
    <property type="match status" value="1"/>
</dbReference>
<feature type="domain" description="Histidine kinase" evidence="4">
    <location>
        <begin position="12"/>
        <end position="216"/>
    </location>
</feature>
<reference evidence="5" key="1">
    <citation type="journal article" date="2020" name="mSystems">
        <title>Genome- and Community-Level Interaction Insights into Carbon Utilization and Element Cycling Functions of Hydrothermarchaeota in Hydrothermal Sediment.</title>
        <authorList>
            <person name="Zhou Z."/>
            <person name="Liu Y."/>
            <person name="Xu W."/>
            <person name="Pan J."/>
            <person name="Luo Z.H."/>
            <person name="Li M."/>
        </authorList>
    </citation>
    <scope>NUCLEOTIDE SEQUENCE [LARGE SCALE GENOMIC DNA]</scope>
    <source>
        <strain evidence="5">HyVt-102</strain>
    </source>
</reference>
<dbReference type="EC" id="2.7.13.3" evidence="2"/>
<protein>
    <recommendedName>
        <fullName evidence="2">histidine kinase</fullName>
        <ecNumber evidence="2">2.7.13.3</ecNumber>
    </recommendedName>
</protein>
<evidence type="ECO:0000259" key="4">
    <source>
        <dbReference type="PROSITE" id="PS50109"/>
    </source>
</evidence>
<keyword evidence="3" id="KW-0597">Phosphoprotein</keyword>
<keyword evidence="5" id="KW-0418">Kinase</keyword>
<dbReference type="InterPro" id="IPR036097">
    <property type="entry name" value="HisK_dim/P_sf"/>
</dbReference>
<dbReference type="GO" id="GO:0000155">
    <property type="term" value="F:phosphorelay sensor kinase activity"/>
    <property type="evidence" value="ECO:0007669"/>
    <property type="project" value="InterPro"/>
</dbReference>
<dbReference type="Pfam" id="PF02518">
    <property type="entry name" value="HATPase_c"/>
    <property type="match status" value="1"/>
</dbReference>
<evidence type="ECO:0000256" key="1">
    <source>
        <dbReference type="ARBA" id="ARBA00000085"/>
    </source>
</evidence>
<dbReference type="SMART" id="SM00388">
    <property type="entry name" value="HisKA"/>
    <property type="match status" value="1"/>
</dbReference>
<dbReference type="SUPFAM" id="SSF55874">
    <property type="entry name" value="ATPase domain of HSP90 chaperone/DNA topoisomerase II/histidine kinase"/>
    <property type="match status" value="1"/>
</dbReference>
<evidence type="ECO:0000256" key="3">
    <source>
        <dbReference type="ARBA" id="ARBA00022553"/>
    </source>
</evidence>
<gene>
    <name evidence="5" type="ORF">ENF18_07105</name>
</gene>
<dbReference type="Gene3D" id="3.30.565.10">
    <property type="entry name" value="Histidine kinase-like ATPase, C-terminal domain"/>
    <property type="match status" value="1"/>
</dbReference>
<dbReference type="PROSITE" id="PS50109">
    <property type="entry name" value="HIS_KIN"/>
    <property type="match status" value="1"/>
</dbReference>
<dbReference type="AlphaFoldDB" id="A0A7C0VE70"/>